<evidence type="ECO:0000313" key="2">
    <source>
        <dbReference type="EMBL" id="MEK7949510.1"/>
    </source>
</evidence>
<sequence length="295" mass="32403">MIFRSLLFLFSALAVQAAAPRKERWIYIPTNFQVDERANDVVALLERSAKSGYTHALVTDSKFSRLATVMPNYAPNVEKVKAAAKKLGIEIVPAVFPVGYSNDLLFHDPNLAEGLPVKDAPFVVKDGVAAIVPDPAVSLPGGEMNDRKGWDFIDDSLEPDGGAMRSKVTDANARLNKKLKVSPFRQYHASVRIRTEGFGGGVPEIKAIGKNGRQLQWTNLKVSPDQDWTRQDVTFNSLDSDEVGLYFGIWGGHRGTLWWDDATISECGPSNLLRRPGAPLLIKKADGKVLTEGKD</sequence>
<feature type="chain" id="PRO_5047103248" evidence="1">
    <location>
        <begin position="18"/>
        <end position="295"/>
    </location>
</feature>
<dbReference type="RefSeq" id="WP_341402928.1">
    <property type="nucleotide sequence ID" value="NZ_JBBUKT010000001.1"/>
</dbReference>
<comment type="caution">
    <text evidence="2">The sequence shown here is derived from an EMBL/GenBank/DDBJ whole genome shotgun (WGS) entry which is preliminary data.</text>
</comment>
<dbReference type="EMBL" id="JBBUKT010000001">
    <property type="protein sequence ID" value="MEK7949510.1"/>
    <property type="molecule type" value="Genomic_DNA"/>
</dbReference>
<evidence type="ECO:0000256" key="1">
    <source>
        <dbReference type="SAM" id="SignalP"/>
    </source>
</evidence>
<protein>
    <submittedName>
        <fullName evidence="2">Uncharacterized protein</fullName>
    </submittedName>
</protein>
<proteinExistence type="predicted"/>
<reference evidence="2 3" key="1">
    <citation type="submission" date="2024-04" db="EMBL/GenBank/DDBJ databases">
        <title>Luteolibacter sp. isolated from soil.</title>
        <authorList>
            <person name="An J."/>
        </authorList>
    </citation>
    <scope>NUCLEOTIDE SEQUENCE [LARGE SCALE GENOMIC DNA]</scope>
    <source>
        <strain evidence="2 3">Y139</strain>
    </source>
</reference>
<keyword evidence="3" id="KW-1185">Reference proteome</keyword>
<keyword evidence="1" id="KW-0732">Signal</keyword>
<name>A0ABU9AP79_9BACT</name>
<evidence type="ECO:0000313" key="3">
    <source>
        <dbReference type="Proteomes" id="UP001371305"/>
    </source>
</evidence>
<dbReference type="Proteomes" id="UP001371305">
    <property type="component" value="Unassembled WGS sequence"/>
</dbReference>
<dbReference type="Gene3D" id="2.60.120.260">
    <property type="entry name" value="Galactose-binding domain-like"/>
    <property type="match status" value="1"/>
</dbReference>
<organism evidence="2 3">
    <name type="scientific">Luteolibacter soli</name>
    <dbReference type="NCBI Taxonomy" id="3135280"/>
    <lineage>
        <taxon>Bacteria</taxon>
        <taxon>Pseudomonadati</taxon>
        <taxon>Verrucomicrobiota</taxon>
        <taxon>Verrucomicrobiia</taxon>
        <taxon>Verrucomicrobiales</taxon>
        <taxon>Verrucomicrobiaceae</taxon>
        <taxon>Luteolibacter</taxon>
    </lineage>
</organism>
<gene>
    <name evidence="2" type="ORF">WKV53_03330</name>
</gene>
<accession>A0ABU9AP79</accession>
<feature type="signal peptide" evidence="1">
    <location>
        <begin position="1"/>
        <end position="17"/>
    </location>
</feature>